<evidence type="ECO:0000259" key="2">
    <source>
        <dbReference type="Pfam" id="PF00452"/>
    </source>
</evidence>
<comment type="similarity">
    <text evidence="1">Belongs to the Bcl-2 family.</text>
</comment>
<keyword evidence="4" id="KW-1185">Reference proteome</keyword>
<dbReference type="SUPFAM" id="SSF56854">
    <property type="entry name" value="Bcl-2 inhibitors of programmed cell death"/>
    <property type="match status" value="1"/>
</dbReference>
<name>T1H8N9_RHOPR</name>
<dbReference type="GeneID" id="141459621"/>
<dbReference type="InterPro" id="IPR046371">
    <property type="entry name" value="Bcl-2_BH1-3"/>
</dbReference>
<accession>T1H8N9</accession>
<sequence>MATLIKFFKMSFQDEEEISDNNLLQEELKLLSAIDIGIVGNSCKENDGKLPTKENLDTTNEEGKLAKDRKKLEIIAECDYLARLVVEQRLGSSRCKVDERHTEVWKYLMRGMELYINNGSNLLEGKARNLWITNKCEYSTFQEIASELVLRKISWIQICGLFALLDRLAAFCKMFGRSYVAKLAAGHLATFIVENSKIIDFLEENGGWVNIFEKKLMVQDIEDFKRNLYINSVKIIAVGLICLWRYW</sequence>
<dbReference type="EMBL" id="ACPB03015496">
    <property type="status" value="NOT_ANNOTATED_CDS"/>
    <property type="molecule type" value="Genomic_DNA"/>
</dbReference>
<dbReference type="Gene3D" id="1.10.437.10">
    <property type="entry name" value="Blc2-like"/>
    <property type="match status" value="1"/>
</dbReference>
<dbReference type="EnsemblMetazoa" id="RPRC000386-RA">
    <property type="protein sequence ID" value="RPRC000386-PA"/>
    <property type="gene ID" value="RPRC000386"/>
</dbReference>
<protein>
    <recommendedName>
        <fullName evidence="2">Bcl-2 Bcl-2 homology region 1-3 domain-containing protein</fullName>
    </recommendedName>
</protein>
<evidence type="ECO:0000313" key="4">
    <source>
        <dbReference type="Proteomes" id="UP000015103"/>
    </source>
</evidence>
<feature type="domain" description="Bcl-2 Bcl-2 homology region 1-3" evidence="2">
    <location>
        <begin position="122"/>
        <end position="208"/>
    </location>
</feature>
<dbReference type="GO" id="GO:0042981">
    <property type="term" value="P:regulation of apoptotic process"/>
    <property type="evidence" value="ECO:0007669"/>
    <property type="project" value="InterPro"/>
</dbReference>
<reference evidence="3" key="1">
    <citation type="submission" date="2015-05" db="UniProtKB">
        <authorList>
            <consortium name="EnsemblMetazoa"/>
        </authorList>
    </citation>
    <scope>IDENTIFICATION</scope>
</reference>
<evidence type="ECO:0000313" key="3">
    <source>
        <dbReference type="EnsemblMetazoa" id="RPRC000386-PA"/>
    </source>
</evidence>
<organism evidence="3 4">
    <name type="scientific">Rhodnius prolixus</name>
    <name type="common">Triatomid bug</name>
    <dbReference type="NCBI Taxonomy" id="13249"/>
    <lineage>
        <taxon>Eukaryota</taxon>
        <taxon>Metazoa</taxon>
        <taxon>Ecdysozoa</taxon>
        <taxon>Arthropoda</taxon>
        <taxon>Hexapoda</taxon>
        <taxon>Insecta</taxon>
        <taxon>Pterygota</taxon>
        <taxon>Neoptera</taxon>
        <taxon>Paraneoptera</taxon>
        <taxon>Hemiptera</taxon>
        <taxon>Heteroptera</taxon>
        <taxon>Panheteroptera</taxon>
        <taxon>Cimicomorpha</taxon>
        <taxon>Reduviidae</taxon>
        <taxon>Triatominae</taxon>
        <taxon>Rhodnius</taxon>
    </lineage>
</organism>
<dbReference type="RefSeq" id="XP_073994975.1">
    <property type="nucleotide sequence ID" value="XM_074138874.1"/>
</dbReference>
<dbReference type="InParanoid" id="T1H8N9"/>
<dbReference type="VEuPathDB" id="VectorBase:RPRC000386"/>
<dbReference type="AlphaFoldDB" id="T1H8N9"/>
<evidence type="ECO:0000256" key="1">
    <source>
        <dbReference type="ARBA" id="ARBA00009458"/>
    </source>
</evidence>
<proteinExistence type="inferred from homology"/>
<dbReference type="Proteomes" id="UP000015103">
    <property type="component" value="Unassembled WGS sequence"/>
</dbReference>
<dbReference type="Pfam" id="PF00452">
    <property type="entry name" value="Bcl-2"/>
    <property type="match status" value="1"/>
</dbReference>
<dbReference type="InterPro" id="IPR036834">
    <property type="entry name" value="Bcl-2-like_sf"/>
</dbReference>
<dbReference type="HOGENOM" id="CLU_1125747_0_0_1"/>